<dbReference type="EMBL" id="QGTZ01000004">
    <property type="protein sequence ID" value="PWW42208.1"/>
    <property type="molecule type" value="Genomic_DNA"/>
</dbReference>
<dbReference type="Gene3D" id="6.10.340.10">
    <property type="match status" value="1"/>
</dbReference>
<keyword evidence="6" id="KW-0808">Transferase</keyword>
<evidence type="ECO:0000256" key="10">
    <source>
        <dbReference type="ARBA" id="ARBA00022840"/>
    </source>
</evidence>
<evidence type="ECO:0000256" key="11">
    <source>
        <dbReference type="ARBA" id="ARBA00022989"/>
    </source>
</evidence>
<dbReference type="SUPFAM" id="SSF55874">
    <property type="entry name" value="ATPase domain of HSP90 chaperone/DNA topoisomerase II/histidine kinase"/>
    <property type="match status" value="1"/>
</dbReference>
<keyword evidence="7 15" id="KW-0812">Transmembrane</keyword>
<dbReference type="PANTHER" id="PTHR45528:SF1">
    <property type="entry name" value="SENSOR HISTIDINE KINASE CPXA"/>
    <property type="match status" value="1"/>
</dbReference>
<evidence type="ECO:0000313" key="18">
    <source>
        <dbReference type="EMBL" id="PWW42208.1"/>
    </source>
</evidence>
<dbReference type="Gene3D" id="3.30.565.10">
    <property type="entry name" value="Histidine kinase-like ATPase, C-terminal domain"/>
    <property type="match status" value="1"/>
</dbReference>
<feature type="compositionally biased region" description="Basic and acidic residues" evidence="14">
    <location>
        <begin position="1"/>
        <end position="17"/>
    </location>
</feature>
<evidence type="ECO:0000256" key="6">
    <source>
        <dbReference type="ARBA" id="ARBA00022679"/>
    </source>
</evidence>
<sequence>MSKKATMRDSSNRDRGVKRSFPGKRKMRFGRTLMSRYILLILAAVLFVPVILPITSIIYVVVVNNTNKENTAPYGDSTKISNLWTRESEKLDGATSEKIHKRMEQLHRKYPKSSMYRVDQKGETAFILAGEDVDVSESTVDGTTMTTLKWTLNHQTTETRIPSIWNANTSLEFMKEASYRDPLTVVSFVGGDSEDKGQGFMVIEVPRYLLQKPQNNWPMELLYLGGLMMIIFLLFIIMSILFFARIRKRLIRLQTAMITPGKEGIPLPVEIRRSDEIGQLEESFNEMVHQLTDSRHREREEEQLRKRLVAGLSHDLRTPLTVIRGHMHSLHKEPLSTAADTSLRRMEAKMDDLSGLIDNMLSYNLLTSGKYTLKLEQKDVLRIVRETAAAWYPVWEKEQFEIDIDLPEEPLIWQVDEQGLRRVLDNLFQNVIRHAASGKYIGISTEQIHGEIALVIQDRGPGLQKDSDTKGTGLGLSIVDLLIREMGLRKRVDSSENGLRVCIYSGGGAGKPRT</sequence>
<dbReference type="Pfam" id="PF00512">
    <property type="entry name" value="HisKA"/>
    <property type="match status" value="1"/>
</dbReference>
<feature type="domain" description="Histidine kinase" evidence="16">
    <location>
        <begin position="311"/>
        <end position="503"/>
    </location>
</feature>
<dbReference type="InterPro" id="IPR004358">
    <property type="entry name" value="Sig_transdc_His_kin-like_C"/>
</dbReference>
<reference evidence="18 19" key="1">
    <citation type="submission" date="2018-05" db="EMBL/GenBank/DDBJ databases">
        <title>Freshwater and sediment microbial communities from various areas in North America, analyzing microbe dynamics in response to fracking.</title>
        <authorList>
            <person name="Lamendella R."/>
        </authorList>
    </citation>
    <scope>NUCLEOTIDE SEQUENCE [LARGE SCALE GENOMIC DNA]</scope>
    <source>
        <strain evidence="18 19">DB-3</strain>
    </source>
</reference>
<dbReference type="PANTHER" id="PTHR45528">
    <property type="entry name" value="SENSOR HISTIDINE KINASE CPXA"/>
    <property type="match status" value="1"/>
</dbReference>
<gene>
    <name evidence="18" type="ORF">DET56_104265</name>
</gene>
<comment type="subcellular location">
    <subcellularLocation>
        <location evidence="2">Cell membrane</location>
        <topology evidence="2">Multi-pass membrane protein</topology>
    </subcellularLocation>
</comment>
<keyword evidence="12" id="KW-0902">Two-component regulatory system</keyword>
<evidence type="ECO:0000313" key="19">
    <source>
        <dbReference type="Proteomes" id="UP000247078"/>
    </source>
</evidence>
<dbReference type="InterPro" id="IPR003594">
    <property type="entry name" value="HATPase_dom"/>
</dbReference>
<keyword evidence="8" id="KW-0547">Nucleotide-binding</keyword>
<dbReference type="InterPro" id="IPR003661">
    <property type="entry name" value="HisK_dim/P_dom"/>
</dbReference>
<evidence type="ECO:0000259" key="16">
    <source>
        <dbReference type="PROSITE" id="PS50109"/>
    </source>
</evidence>
<evidence type="ECO:0000256" key="4">
    <source>
        <dbReference type="ARBA" id="ARBA00022475"/>
    </source>
</evidence>
<feature type="transmembrane region" description="Helical" evidence="15">
    <location>
        <begin position="221"/>
        <end position="244"/>
    </location>
</feature>
<evidence type="ECO:0000256" key="13">
    <source>
        <dbReference type="ARBA" id="ARBA00023136"/>
    </source>
</evidence>
<feature type="region of interest" description="Disordered" evidence="14">
    <location>
        <begin position="1"/>
        <end position="22"/>
    </location>
</feature>
<dbReference type="Pfam" id="PF00672">
    <property type="entry name" value="HAMP"/>
    <property type="match status" value="1"/>
</dbReference>
<dbReference type="SUPFAM" id="SSF158472">
    <property type="entry name" value="HAMP domain-like"/>
    <property type="match status" value="1"/>
</dbReference>
<dbReference type="InterPro" id="IPR036890">
    <property type="entry name" value="HATPase_C_sf"/>
</dbReference>
<dbReference type="RefSeq" id="WP_181393253.1">
    <property type="nucleotide sequence ID" value="NZ_QGTZ01000004.1"/>
</dbReference>
<evidence type="ECO:0000256" key="9">
    <source>
        <dbReference type="ARBA" id="ARBA00022777"/>
    </source>
</evidence>
<organism evidence="18 19">
    <name type="scientific">Paenibacillus pabuli</name>
    <dbReference type="NCBI Taxonomy" id="1472"/>
    <lineage>
        <taxon>Bacteria</taxon>
        <taxon>Bacillati</taxon>
        <taxon>Bacillota</taxon>
        <taxon>Bacilli</taxon>
        <taxon>Bacillales</taxon>
        <taxon>Paenibacillaceae</taxon>
        <taxon>Paenibacillus</taxon>
    </lineage>
</organism>
<proteinExistence type="predicted"/>
<dbReference type="SMART" id="SM00388">
    <property type="entry name" value="HisKA"/>
    <property type="match status" value="1"/>
</dbReference>
<keyword evidence="9 18" id="KW-0418">Kinase</keyword>
<keyword evidence="10" id="KW-0067">ATP-binding</keyword>
<dbReference type="EC" id="2.7.13.3" evidence="3"/>
<keyword evidence="11 15" id="KW-1133">Transmembrane helix</keyword>
<dbReference type="PRINTS" id="PR00344">
    <property type="entry name" value="BCTRLSENSOR"/>
</dbReference>
<dbReference type="Proteomes" id="UP000247078">
    <property type="component" value="Unassembled WGS sequence"/>
</dbReference>
<evidence type="ECO:0000256" key="1">
    <source>
        <dbReference type="ARBA" id="ARBA00000085"/>
    </source>
</evidence>
<evidence type="ECO:0000256" key="7">
    <source>
        <dbReference type="ARBA" id="ARBA00022692"/>
    </source>
</evidence>
<name>A0A855YCN0_9BACL</name>
<evidence type="ECO:0000256" key="15">
    <source>
        <dbReference type="SAM" id="Phobius"/>
    </source>
</evidence>
<dbReference type="GO" id="GO:0000155">
    <property type="term" value="F:phosphorelay sensor kinase activity"/>
    <property type="evidence" value="ECO:0007669"/>
    <property type="project" value="InterPro"/>
</dbReference>
<evidence type="ECO:0000256" key="3">
    <source>
        <dbReference type="ARBA" id="ARBA00012438"/>
    </source>
</evidence>
<dbReference type="Gene3D" id="1.10.287.130">
    <property type="match status" value="1"/>
</dbReference>
<dbReference type="CDD" id="cd00082">
    <property type="entry name" value="HisKA"/>
    <property type="match status" value="1"/>
</dbReference>
<evidence type="ECO:0000256" key="2">
    <source>
        <dbReference type="ARBA" id="ARBA00004651"/>
    </source>
</evidence>
<dbReference type="SMART" id="SM00387">
    <property type="entry name" value="HATPase_c"/>
    <property type="match status" value="1"/>
</dbReference>
<dbReference type="Pfam" id="PF02518">
    <property type="entry name" value="HATPase_c"/>
    <property type="match status" value="1"/>
</dbReference>
<dbReference type="PROSITE" id="PS50109">
    <property type="entry name" value="HIS_KIN"/>
    <property type="match status" value="1"/>
</dbReference>
<accession>A0A855YCN0</accession>
<dbReference type="PROSITE" id="PS50885">
    <property type="entry name" value="HAMP"/>
    <property type="match status" value="1"/>
</dbReference>
<keyword evidence="13 15" id="KW-0472">Membrane</keyword>
<dbReference type="SUPFAM" id="SSF47384">
    <property type="entry name" value="Homodimeric domain of signal transducing histidine kinase"/>
    <property type="match status" value="1"/>
</dbReference>
<dbReference type="InterPro" id="IPR050398">
    <property type="entry name" value="HssS/ArlS-like"/>
</dbReference>
<keyword evidence="4" id="KW-1003">Cell membrane</keyword>
<dbReference type="GO" id="GO:0005886">
    <property type="term" value="C:plasma membrane"/>
    <property type="evidence" value="ECO:0007669"/>
    <property type="project" value="UniProtKB-SubCell"/>
</dbReference>
<comment type="caution">
    <text evidence="18">The sequence shown here is derived from an EMBL/GenBank/DDBJ whole genome shotgun (WGS) entry which is preliminary data.</text>
</comment>
<evidence type="ECO:0000256" key="14">
    <source>
        <dbReference type="SAM" id="MobiDB-lite"/>
    </source>
</evidence>
<dbReference type="CDD" id="cd06225">
    <property type="entry name" value="HAMP"/>
    <property type="match status" value="1"/>
</dbReference>
<evidence type="ECO:0000256" key="8">
    <source>
        <dbReference type="ARBA" id="ARBA00022741"/>
    </source>
</evidence>
<protein>
    <recommendedName>
        <fullName evidence="3">histidine kinase</fullName>
        <ecNumber evidence="3">2.7.13.3</ecNumber>
    </recommendedName>
</protein>
<evidence type="ECO:0000256" key="12">
    <source>
        <dbReference type="ARBA" id="ARBA00023012"/>
    </source>
</evidence>
<dbReference type="InterPro" id="IPR036097">
    <property type="entry name" value="HisK_dim/P_sf"/>
</dbReference>
<dbReference type="SMART" id="SM00304">
    <property type="entry name" value="HAMP"/>
    <property type="match status" value="1"/>
</dbReference>
<evidence type="ECO:0000259" key="17">
    <source>
        <dbReference type="PROSITE" id="PS50885"/>
    </source>
</evidence>
<dbReference type="InterPro" id="IPR003660">
    <property type="entry name" value="HAMP_dom"/>
</dbReference>
<dbReference type="GO" id="GO:0005524">
    <property type="term" value="F:ATP binding"/>
    <property type="evidence" value="ECO:0007669"/>
    <property type="project" value="UniProtKB-KW"/>
</dbReference>
<evidence type="ECO:0000256" key="5">
    <source>
        <dbReference type="ARBA" id="ARBA00022553"/>
    </source>
</evidence>
<dbReference type="AlphaFoldDB" id="A0A855YCN0"/>
<comment type="catalytic activity">
    <reaction evidence="1">
        <text>ATP + protein L-histidine = ADP + protein N-phospho-L-histidine.</text>
        <dbReference type="EC" id="2.7.13.3"/>
    </reaction>
</comment>
<feature type="domain" description="HAMP" evidence="17">
    <location>
        <begin position="244"/>
        <end position="296"/>
    </location>
</feature>
<dbReference type="InterPro" id="IPR005467">
    <property type="entry name" value="His_kinase_dom"/>
</dbReference>
<keyword evidence="5" id="KW-0597">Phosphoprotein</keyword>